<keyword evidence="3" id="KW-1185">Reference proteome</keyword>
<accession>A0A9X2IWN6</accession>
<name>A0A9X2IWN6_9NOCA</name>
<dbReference type="SUPFAM" id="SSF54427">
    <property type="entry name" value="NTF2-like"/>
    <property type="match status" value="1"/>
</dbReference>
<evidence type="ECO:0000259" key="1">
    <source>
        <dbReference type="Pfam" id="PF14534"/>
    </source>
</evidence>
<dbReference type="AlphaFoldDB" id="A0A9X2IWN6"/>
<gene>
    <name evidence="2" type="ORF">NDR86_09755</name>
</gene>
<proteinExistence type="predicted"/>
<protein>
    <submittedName>
        <fullName evidence="2">Nuclear transport factor 2 family protein</fullName>
    </submittedName>
</protein>
<feature type="domain" description="DUF4440" evidence="1">
    <location>
        <begin position="19"/>
        <end position="123"/>
    </location>
</feature>
<comment type="caution">
    <text evidence="2">The sequence shown here is derived from an EMBL/GenBank/DDBJ whole genome shotgun (WGS) entry which is preliminary data.</text>
</comment>
<evidence type="ECO:0000313" key="2">
    <source>
        <dbReference type="EMBL" id="MCM6773754.1"/>
    </source>
</evidence>
<evidence type="ECO:0000313" key="3">
    <source>
        <dbReference type="Proteomes" id="UP001139157"/>
    </source>
</evidence>
<dbReference type="RefSeq" id="WP_251910807.1">
    <property type="nucleotide sequence ID" value="NZ_JAMRXG010000003.1"/>
</dbReference>
<dbReference type="EMBL" id="JAMRXG010000003">
    <property type="protein sequence ID" value="MCM6773754.1"/>
    <property type="molecule type" value="Genomic_DNA"/>
</dbReference>
<dbReference type="Pfam" id="PF14534">
    <property type="entry name" value="DUF4440"/>
    <property type="match status" value="1"/>
</dbReference>
<reference evidence="2" key="1">
    <citation type="submission" date="2022-06" db="EMBL/GenBank/DDBJ databases">
        <title>Novel species in genus nocardia.</title>
        <authorList>
            <person name="Li F."/>
        </authorList>
    </citation>
    <scope>NUCLEOTIDE SEQUENCE</scope>
    <source>
        <strain evidence="2">CDC141</strain>
    </source>
</reference>
<sequence>MSSPPAAGGRNEAVEREIIRRSDEWAAAIVANDAVALAEFVSDDWVFVTDQGISPGSQFLDLVRAGRLTHSAMTRIGEPRIRVYGNTAVCTARVTNTAHYEGRRYDADEWTTDVFVERDGKWVCVLTQLTNCRGSGE</sequence>
<organism evidence="2 3">
    <name type="scientific">Nocardia pulmonis</name>
    <dbReference type="NCBI Taxonomy" id="2951408"/>
    <lineage>
        <taxon>Bacteria</taxon>
        <taxon>Bacillati</taxon>
        <taxon>Actinomycetota</taxon>
        <taxon>Actinomycetes</taxon>
        <taxon>Mycobacteriales</taxon>
        <taxon>Nocardiaceae</taxon>
        <taxon>Nocardia</taxon>
    </lineage>
</organism>
<dbReference type="InterPro" id="IPR027843">
    <property type="entry name" value="DUF4440"/>
</dbReference>
<dbReference type="InterPro" id="IPR032710">
    <property type="entry name" value="NTF2-like_dom_sf"/>
</dbReference>
<dbReference type="Gene3D" id="3.10.450.50">
    <property type="match status" value="1"/>
</dbReference>
<dbReference type="Proteomes" id="UP001139157">
    <property type="component" value="Unassembled WGS sequence"/>
</dbReference>